<dbReference type="AlphaFoldDB" id="A0A482ETI6"/>
<reference evidence="1" key="1">
    <citation type="submission" date="2019-01" db="EMBL/GenBank/DDBJ databases">
        <title>Salmonella strain 1423 plasmid sequences.</title>
        <authorList>
            <person name="Chen K."/>
            <person name="Chen S."/>
        </authorList>
    </citation>
    <scope>NUCLEOTIDE SEQUENCE</scope>
    <source>
        <strain evidence="1">Sa1423</strain>
        <plasmid evidence="1">pSa1423-160k</plasmid>
    </source>
</reference>
<sequence length="61" mass="6972">MKRANDDHIIVQLISRFALRRVRALVEPSARTLARFIHCRPTVSSTIRNAKDAIKKIGGRF</sequence>
<dbReference type="EMBL" id="MK356558">
    <property type="protein sequence ID" value="QBM91523.1"/>
    <property type="molecule type" value="Genomic_DNA"/>
</dbReference>
<name>A0A482ETI6_SALSP</name>
<evidence type="ECO:0000313" key="1">
    <source>
        <dbReference type="EMBL" id="QBM91523.1"/>
    </source>
</evidence>
<organism evidence="1">
    <name type="scientific">Salmonella sp</name>
    <dbReference type="NCBI Taxonomy" id="599"/>
    <lineage>
        <taxon>Bacteria</taxon>
        <taxon>Pseudomonadati</taxon>
        <taxon>Pseudomonadota</taxon>
        <taxon>Gammaproteobacteria</taxon>
        <taxon>Enterobacterales</taxon>
        <taxon>Enterobacteriaceae</taxon>
        <taxon>Salmonella</taxon>
    </lineage>
</organism>
<proteinExistence type="predicted"/>
<protein>
    <submittedName>
        <fullName evidence="1">Uncharacterized protein</fullName>
    </submittedName>
</protein>
<gene>
    <name evidence="1" type="ORF">NNIBIDOC_00197</name>
</gene>
<geneLocation type="plasmid" evidence="1">
    <name>pSa1423-160k</name>
</geneLocation>
<keyword evidence="1" id="KW-0614">Plasmid</keyword>
<accession>A0A482ETI6</accession>